<protein>
    <submittedName>
        <fullName evidence="3">Carbohydrate kinase family protein</fullName>
    </submittedName>
</protein>
<gene>
    <name evidence="3" type="ORF">G3I59_37145</name>
</gene>
<keyword evidence="3" id="KW-0418">Kinase</keyword>
<dbReference type="Proteomes" id="UP000470404">
    <property type="component" value="Unassembled WGS sequence"/>
</dbReference>
<name>A0ABX0C7T4_9PSEU</name>
<dbReference type="Gene3D" id="3.40.1190.20">
    <property type="match status" value="1"/>
</dbReference>
<feature type="region of interest" description="Disordered" evidence="1">
    <location>
        <begin position="1"/>
        <end position="23"/>
    </location>
</feature>
<dbReference type="SUPFAM" id="SSF53613">
    <property type="entry name" value="Ribokinase-like"/>
    <property type="match status" value="1"/>
</dbReference>
<dbReference type="InterPro" id="IPR011611">
    <property type="entry name" value="PfkB_dom"/>
</dbReference>
<dbReference type="GO" id="GO:0016301">
    <property type="term" value="F:kinase activity"/>
    <property type="evidence" value="ECO:0007669"/>
    <property type="project" value="UniProtKB-KW"/>
</dbReference>
<evidence type="ECO:0000313" key="3">
    <source>
        <dbReference type="EMBL" id="NEC61076.1"/>
    </source>
</evidence>
<dbReference type="Pfam" id="PF00294">
    <property type="entry name" value="PfkB"/>
    <property type="match status" value="1"/>
</dbReference>
<evidence type="ECO:0000313" key="4">
    <source>
        <dbReference type="Proteomes" id="UP000470404"/>
    </source>
</evidence>
<sequence length="102" mass="10412">MISAKQVDFKPPRSSNQSNCRSGAELVPVPTINAADPTGAGDSFMASILRDLWLSGPPTDLAGWAGITSRAVAAAAITCSSLGGAASMPTRKELDTAHATAR</sequence>
<dbReference type="EMBL" id="JAAGNC010000189">
    <property type="protein sequence ID" value="NEC61076.1"/>
    <property type="molecule type" value="Genomic_DNA"/>
</dbReference>
<comment type="caution">
    <text evidence="3">The sequence shown here is derived from an EMBL/GenBank/DDBJ whole genome shotgun (WGS) entry which is preliminary data.</text>
</comment>
<proteinExistence type="predicted"/>
<evidence type="ECO:0000256" key="1">
    <source>
        <dbReference type="SAM" id="MobiDB-lite"/>
    </source>
</evidence>
<accession>A0ABX0C7T4</accession>
<reference evidence="3 4" key="1">
    <citation type="submission" date="2020-01" db="EMBL/GenBank/DDBJ databases">
        <title>Insect and environment-associated Actinomycetes.</title>
        <authorList>
            <person name="Currrie C."/>
            <person name="Chevrette M."/>
            <person name="Carlson C."/>
            <person name="Stubbendieck R."/>
            <person name="Wendt-Pienkowski E."/>
        </authorList>
    </citation>
    <scope>NUCLEOTIDE SEQUENCE [LARGE SCALE GENOMIC DNA]</scope>
    <source>
        <strain evidence="3 4">SID8386</strain>
    </source>
</reference>
<evidence type="ECO:0000259" key="2">
    <source>
        <dbReference type="Pfam" id="PF00294"/>
    </source>
</evidence>
<dbReference type="InterPro" id="IPR029056">
    <property type="entry name" value="Ribokinase-like"/>
</dbReference>
<feature type="domain" description="Carbohydrate kinase PfkB" evidence="2">
    <location>
        <begin position="25"/>
        <end position="91"/>
    </location>
</feature>
<dbReference type="RefSeq" id="WP_157905024.1">
    <property type="nucleotide sequence ID" value="NZ_JAAGNC010000189.1"/>
</dbReference>
<keyword evidence="3" id="KW-0808">Transferase</keyword>
<keyword evidence="4" id="KW-1185">Reference proteome</keyword>
<organism evidence="3 4">
    <name type="scientific">Amycolatopsis rubida</name>
    <dbReference type="NCBI Taxonomy" id="112413"/>
    <lineage>
        <taxon>Bacteria</taxon>
        <taxon>Bacillati</taxon>
        <taxon>Actinomycetota</taxon>
        <taxon>Actinomycetes</taxon>
        <taxon>Pseudonocardiales</taxon>
        <taxon>Pseudonocardiaceae</taxon>
        <taxon>Amycolatopsis</taxon>
    </lineage>
</organism>